<dbReference type="SUPFAM" id="SSF47616">
    <property type="entry name" value="GST C-terminal domain-like"/>
    <property type="match status" value="1"/>
</dbReference>
<feature type="non-terminal residue" evidence="5">
    <location>
        <position position="1"/>
    </location>
</feature>
<keyword evidence="2" id="KW-0808">Transferase</keyword>
<dbReference type="PANTHER" id="PTHR43900:SF96">
    <property type="entry name" value="GLUTATHIONE TRANSFERASE"/>
    <property type="match status" value="1"/>
</dbReference>
<dbReference type="InterPro" id="IPR036282">
    <property type="entry name" value="Glutathione-S-Trfase_C_sf"/>
</dbReference>
<comment type="caution">
    <text evidence="5">The sequence shown here is derived from an EMBL/GenBank/DDBJ whole genome shotgun (WGS) entry which is preliminary data.</text>
</comment>
<dbReference type="PANTHER" id="PTHR43900">
    <property type="entry name" value="GLUTATHIONE S-TRANSFERASE RHO"/>
    <property type="match status" value="1"/>
</dbReference>
<evidence type="ECO:0000256" key="2">
    <source>
        <dbReference type="ARBA" id="ARBA00022679"/>
    </source>
</evidence>
<dbReference type="EMBL" id="PKMF04000062">
    <property type="protein sequence ID" value="KAK7853747.1"/>
    <property type="molecule type" value="Genomic_DNA"/>
</dbReference>
<dbReference type="Proteomes" id="UP000237347">
    <property type="component" value="Unassembled WGS sequence"/>
</dbReference>
<proteinExistence type="predicted"/>
<keyword evidence="6" id="KW-1185">Reference proteome</keyword>
<evidence type="ECO:0000256" key="1">
    <source>
        <dbReference type="ARBA" id="ARBA00012452"/>
    </source>
</evidence>
<protein>
    <recommendedName>
        <fullName evidence="1">glutathione transferase</fullName>
        <ecNumber evidence="1">2.5.1.18</ecNumber>
    </recommendedName>
</protein>
<dbReference type="AlphaFoldDB" id="A0AAW0LRI6"/>
<reference evidence="5 6" key="1">
    <citation type="journal article" date="2018" name="Sci. Data">
        <title>The draft genome sequence of cork oak.</title>
        <authorList>
            <person name="Ramos A.M."/>
            <person name="Usie A."/>
            <person name="Barbosa P."/>
            <person name="Barros P.M."/>
            <person name="Capote T."/>
            <person name="Chaves I."/>
            <person name="Simoes F."/>
            <person name="Abreu I."/>
            <person name="Carrasquinho I."/>
            <person name="Faro C."/>
            <person name="Guimaraes J.B."/>
            <person name="Mendonca D."/>
            <person name="Nobrega F."/>
            <person name="Rodrigues L."/>
            <person name="Saibo N.J.M."/>
            <person name="Varela M.C."/>
            <person name="Egas C."/>
            <person name="Matos J."/>
            <person name="Miguel C.M."/>
            <person name="Oliveira M.M."/>
            <person name="Ricardo C.P."/>
            <person name="Goncalves S."/>
        </authorList>
    </citation>
    <scope>NUCLEOTIDE SEQUENCE [LARGE SCALE GENOMIC DNA]</scope>
    <source>
        <strain evidence="6">cv. HL8</strain>
    </source>
</reference>
<dbReference type="Gene3D" id="1.20.1050.10">
    <property type="match status" value="1"/>
</dbReference>
<dbReference type="GO" id="GO:0006749">
    <property type="term" value="P:glutathione metabolic process"/>
    <property type="evidence" value="ECO:0007669"/>
    <property type="project" value="TreeGrafter"/>
</dbReference>
<dbReference type="GO" id="GO:0043295">
    <property type="term" value="F:glutathione binding"/>
    <property type="evidence" value="ECO:0007669"/>
    <property type="project" value="TreeGrafter"/>
</dbReference>
<sequence length="73" mass="8435">KLSKVLDIYEKRLEEAHFLADDEFSLADLSLLPNTYGTDKGNLFTSRENVGRWWDEILSQGSWKKVVYLQKGA</sequence>
<name>A0AAW0LRI6_QUESU</name>
<dbReference type="GO" id="GO:0004364">
    <property type="term" value="F:glutathione transferase activity"/>
    <property type="evidence" value="ECO:0007669"/>
    <property type="project" value="UniProtKB-EC"/>
</dbReference>
<dbReference type="GO" id="GO:0005737">
    <property type="term" value="C:cytoplasm"/>
    <property type="evidence" value="ECO:0007669"/>
    <property type="project" value="TreeGrafter"/>
</dbReference>
<gene>
    <name evidence="5" type="primary">GSTF8_2</name>
    <name evidence="5" type="ORF">CFP56_034822</name>
</gene>
<comment type="catalytic activity">
    <reaction evidence="3">
        <text>RX + glutathione = an S-substituted glutathione + a halide anion + H(+)</text>
        <dbReference type="Rhea" id="RHEA:16437"/>
        <dbReference type="ChEBI" id="CHEBI:15378"/>
        <dbReference type="ChEBI" id="CHEBI:16042"/>
        <dbReference type="ChEBI" id="CHEBI:17792"/>
        <dbReference type="ChEBI" id="CHEBI:57925"/>
        <dbReference type="ChEBI" id="CHEBI:90779"/>
        <dbReference type="EC" id="2.5.1.18"/>
    </reaction>
</comment>
<dbReference type="EC" id="2.5.1.18" evidence="1"/>
<feature type="domain" description="GST C-terminal" evidence="4">
    <location>
        <begin position="1"/>
        <end position="73"/>
    </location>
</feature>
<accession>A0AAW0LRI6</accession>
<dbReference type="PROSITE" id="PS50405">
    <property type="entry name" value="GST_CTER"/>
    <property type="match status" value="1"/>
</dbReference>
<dbReference type="Pfam" id="PF00043">
    <property type="entry name" value="GST_C"/>
    <property type="match status" value="1"/>
</dbReference>
<evidence type="ECO:0000313" key="6">
    <source>
        <dbReference type="Proteomes" id="UP000237347"/>
    </source>
</evidence>
<organism evidence="5 6">
    <name type="scientific">Quercus suber</name>
    <name type="common">Cork oak</name>
    <dbReference type="NCBI Taxonomy" id="58331"/>
    <lineage>
        <taxon>Eukaryota</taxon>
        <taxon>Viridiplantae</taxon>
        <taxon>Streptophyta</taxon>
        <taxon>Embryophyta</taxon>
        <taxon>Tracheophyta</taxon>
        <taxon>Spermatophyta</taxon>
        <taxon>Magnoliopsida</taxon>
        <taxon>eudicotyledons</taxon>
        <taxon>Gunneridae</taxon>
        <taxon>Pentapetalae</taxon>
        <taxon>rosids</taxon>
        <taxon>fabids</taxon>
        <taxon>Fagales</taxon>
        <taxon>Fagaceae</taxon>
        <taxon>Quercus</taxon>
    </lineage>
</organism>
<evidence type="ECO:0000313" key="5">
    <source>
        <dbReference type="EMBL" id="KAK7853747.1"/>
    </source>
</evidence>
<evidence type="ECO:0000259" key="4">
    <source>
        <dbReference type="PROSITE" id="PS50405"/>
    </source>
</evidence>
<dbReference type="InterPro" id="IPR010987">
    <property type="entry name" value="Glutathione-S-Trfase_C-like"/>
</dbReference>
<evidence type="ECO:0000256" key="3">
    <source>
        <dbReference type="ARBA" id="ARBA00047960"/>
    </source>
</evidence>
<dbReference type="InterPro" id="IPR004046">
    <property type="entry name" value="GST_C"/>
</dbReference>